<sequence>MFRRAPRTLHALARRPRQRLCSTVAGGSRPALTTPTEEQEMLVDSVSKFAQQHVLPHVAKMDADAKLEPEMLTNLFSEGLMGIEIPEKYGGAGMSFTDSILTIEELAKVDPAIAVIVDIQNTLINLAFLENGTEEIKEKWLPRLATDTLASFCLSESSAGSDAFSLKTTATPIDGGFRINGSKLWISNAAEAGVFVVFANADPSKGYKGITAFVVPRDAPGLIIGKKEDKLGIRASSTCEVVFDGVEVKNEDILGELGKGYKIAIETLNPGRIGIGAQMVGLARGTYDAAMRYILERKQFGKSVADFQGMQFAFAQADTDIEAARLLVLNAAALRESDQPYIKQAAMAKLKCAQVAQDVASKAVEWMGGVGFTKEYPCEKFYRDAKIGSIYEGTSNIHLQTIAKLIKSEYGY</sequence>
<evidence type="ECO:0000256" key="27">
    <source>
        <dbReference type="RuleBase" id="RU362125"/>
    </source>
</evidence>
<evidence type="ECO:0000256" key="2">
    <source>
        <dbReference type="ARBA" id="ARBA00004305"/>
    </source>
</evidence>
<evidence type="ECO:0000256" key="4">
    <source>
        <dbReference type="ARBA" id="ARBA00009347"/>
    </source>
</evidence>
<keyword evidence="8 27" id="KW-0274">FAD</keyword>
<evidence type="ECO:0000256" key="13">
    <source>
        <dbReference type="ARBA" id="ARBA00023098"/>
    </source>
</evidence>
<keyword evidence="9" id="KW-0276">Fatty acid metabolism</keyword>
<dbReference type="GO" id="GO:0046395">
    <property type="term" value="P:carboxylic acid catabolic process"/>
    <property type="evidence" value="ECO:0007669"/>
    <property type="project" value="UniProtKB-ARBA"/>
</dbReference>
<evidence type="ECO:0000256" key="18">
    <source>
        <dbReference type="ARBA" id="ARBA00041537"/>
    </source>
</evidence>
<dbReference type="AlphaFoldDB" id="A0A7S4DHU1"/>
<dbReference type="Pfam" id="PF02771">
    <property type="entry name" value="Acyl-CoA_dh_N"/>
    <property type="match status" value="1"/>
</dbReference>
<keyword evidence="10" id="KW-0809">Transit peptide</keyword>
<evidence type="ECO:0000256" key="19">
    <source>
        <dbReference type="ARBA" id="ARBA00042821"/>
    </source>
</evidence>
<dbReference type="GO" id="GO:0003853">
    <property type="term" value="F:short-chain 2-methyl fatty acyl-CoA dehydrogenase activity"/>
    <property type="evidence" value="ECO:0007669"/>
    <property type="project" value="UniProtKB-EC"/>
</dbReference>
<comment type="cofactor">
    <cofactor evidence="1 27">
        <name>FAD</name>
        <dbReference type="ChEBI" id="CHEBI:57692"/>
    </cofactor>
</comment>
<evidence type="ECO:0000256" key="12">
    <source>
        <dbReference type="ARBA" id="ARBA00023002"/>
    </source>
</evidence>
<evidence type="ECO:0000256" key="1">
    <source>
        <dbReference type="ARBA" id="ARBA00001974"/>
    </source>
</evidence>
<evidence type="ECO:0000256" key="21">
    <source>
        <dbReference type="ARBA" id="ARBA00048307"/>
    </source>
</evidence>
<dbReference type="PANTHER" id="PTHR43884">
    <property type="entry name" value="ACYL-COA DEHYDROGENASE"/>
    <property type="match status" value="1"/>
</dbReference>
<organism evidence="31">
    <name type="scientific">Lotharella globosa</name>
    <dbReference type="NCBI Taxonomy" id="91324"/>
    <lineage>
        <taxon>Eukaryota</taxon>
        <taxon>Sar</taxon>
        <taxon>Rhizaria</taxon>
        <taxon>Cercozoa</taxon>
        <taxon>Chlorarachniophyceae</taxon>
        <taxon>Lotharella</taxon>
    </lineage>
</organism>
<comment type="subcellular location">
    <subcellularLocation>
        <location evidence="2">Mitochondrion matrix</location>
    </subcellularLocation>
</comment>
<keyword evidence="11" id="KW-0007">Acetylation</keyword>
<dbReference type="SUPFAM" id="SSF56645">
    <property type="entry name" value="Acyl-CoA dehydrogenase NM domain-like"/>
    <property type="match status" value="1"/>
</dbReference>
<dbReference type="PIRSF" id="PIRSF016578">
    <property type="entry name" value="HsaA"/>
    <property type="match status" value="1"/>
</dbReference>
<evidence type="ECO:0000313" key="31">
    <source>
        <dbReference type="EMBL" id="CAE0649919.1"/>
    </source>
</evidence>
<evidence type="ECO:0000259" key="30">
    <source>
        <dbReference type="Pfam" id="PF02771"/>
    </source>
</evidence>
<dbReference type="GO" id="GO:0050660">
    <property type="term" value="F:flavin adenine dinucleotide binding"/>
    <property type="evidence" value="ECO:0007669"/>
    <property type="project" value="InterPro"/>
</dbReference>
<evidence type="ECO:0000256" key="14">
    <source>
        <dbReference type="ARBA" id="ARBA00023128"/>
    </source>
</evidence>
<comment type="pathway">
    <text evidence="3">Lipid metabolism; mitochondrial fatty acid beta-oxidation.</text>
</comment>
<dbReference type="InterPro" id="IPR009075">
    <property type="entry name" value="AcylCo_DH/oxidase_C"/>
</dbReference>
<dbReference type="Pfam" id="PF00441">
    <property type="entry name" value="Acyl-CoA_dh_1"/>
    <property type="match status" value="1"/>
</dbReference>
<comment type="catalytic activity">
    <reaction evidence="21">
        <text>valproyl-CoA + oxidized [electron-transfer flavoprotein] + H(+) = (2E)-2-propylpent-2-enoyl-CoA + reduced [electron-transfer flavoprotein]</text>
        <dbReference type="Rhea" id="RHEA:65344"/>
        <dbReference type="Rhea" id="RHEA-COMP:10685"/>
        <dbReference type="Rhea" id="RHEA-COMP:10686"/>
        <dbReference type="ChEBI" id="CHEBI:15378"/>
        <dbReference type="ChEBI" id="CHEBI:57692"/>
        <dbReference type="ChEBI" id="CHEBI:58307"/>
        <dbReference type="ChEBI" id="CHEBI:156457"/>
        <dbReference type="ChEBI" id="CHEBI:156458"/>
    </reaction>
    <physiologicalReaction direction="left-to-right" evidence="21">
        <dbReference type="Rhea" id="RHEA:65345"/>
    </physiologicalReaction>
</comment>
<dbReference type="EC" id="1.3.8.5" evidence="16"/>
<evidence type="ECO:0000256" key="10">
    <source>
        <dbReference type="ARBA" id="ARBA00022946"/>
    </source>
</evidence>
<keyword evidence="12 27" id="KW-0560">Oxidoreductase</keyword>
<protein>
    <recommendedName>
        <fullName evidence="17">Short/branched chain specific acyl-CoA dehydrogenase, mitochondrial</fullName>
        <ecNumber evidence="16">1.3.8.5</ecNumber>
    </recommendedName>
    <alternativeName>
        <fullName evidence="19">2-methyl branched chain acyl-CoA dehydrogenase</fullName>
    </alternativeName>
    <alternativeName>
        <fullName evidence="18">2-methylbutyryl-coenzyme A dehydrogenase</fullName>
    </alternativeName>
</protein>
<evidence type="ECO:0000256" key="25">
    <source>
        <dbReference type="ARBA" id="ARBA00049552"/>
    </source>
</evidence>
<evidence type="ECO:0000256" key="15">
    <source>
        <dbReference type="ARBA" id="ARBA00037895"/>
    </source>
</evidence>
<evidence type="ECO:0000256" key="16">
    <source>
        <dbReference type="ARBA" id="ARBA00039036"/>
    </source>
</evidence>
<dbReference type="Gene3D" id="2.40.110.10">
    <property type="entry name" value="Butyryl-CoA Dehydrogenase, subunit A, domain 2"/>
    <property type="match status" value="1"/>
</dbReference>
<comment type="catalytic activity">
    <reaction evidence="23">
        <text>butanoyl-CoA + oxidized [electron-transfer flavoprotein] + H(+) = (2E)-butenoyl-CoA + reduced [electron-transfer flavoprotein]</text>
        <dbReference type="Rhea" id="RHEA:24004"/>
        <dbReference type="Rhea" id="RHEA-COMP:10685"/>
        <dbReference type="Rhea" id="RHEA-COMP:10686"/>
        <dbReference type="ChEBI" id="CHEBI:15378"/>
        <dbReference type="ChEBI" id="CHEBI:57332"/>
        <dbReference type="ChEBI" id="CHEBI:57371"/>
        <dbReference type="ChEBI" id="CHEBI:57692"/>
        <dbReference type="ChEBI" id="CHEBI:58307"/>
    </reaction>
    <physiologicalReaction direction="left-to-right" evidence="23">
        <dbReference type="Rhea" id="RHEA:24005"/>
    </physiologicalReaction>
</comment>
<comment type="catalytic activity">
    <reaction evidence="20">
        <text>2-methylbutanoyl-CoA + oxidized [electron-transfer flavoprotein] + H(+) = (2E)-2-methylbut-2-enoyl-CoA + reduced [electron-transfer flavoprotein]</text>
        <dbReference type="Rhea" id="RHEA:43780"/>
        <dbReference type="Rhea" id="RHEA-COMP:10685"/>
        <dbReference type="Rhea" id="RHEA-COMP:10686"/>
        <dbReference type="ChEBI" id="CHEBI:15378"/>
        <dbReference type="ChEBI" id="CHEBI:57336"/>
        <dbReference type="ChEBI" id="CHEBI:57337"/>
        <dbReference type="ChEBI" id="CHEBI:57692"/>
        <dbReference type="ChEBI" id="CHEBI:58307"/>
        <dbReference type="EC" id="1.3.8.5"/>
    </reaction>
    <physiologicalReaction direction="left-to-right" evidence="20">
        <dbReference type="Rhea" id="RHEA:43781"/>
    </physiologicalReaction>
</comment>
<evidence type="ECO:0000256" key="17">
    <source>
        <dbReference type="ARBA" id="ARBA00039850"/>
    </source>
</evidence>
<dbReference type="InterPro" id="IPR006091">
    <property type="entry name" value="Acyl-CoA_Oxase/DH_mid-dom"/>
</dbReference>
<keyword evidence="7 27" id="KW-0285">Flavoprotein</keyword>
<keyword evidence="13" id="KW-0443">Lipid metabolism</keyword>
<comment type="catalytic activity">
    <reaction evidence="22">
        <text>(2R)-2-methylbutanoyl-CoA + oxidized [electron-transfer flavoprotein] + H(+) = ethylacryloyl-CoA + reduced [electron-transfer flavoprotein]</text>
        <dbReference type="Rhea" id="RHEA:65296"/>
        <dbReference type="Rhea" id="RHEA-COMP:10685"/>
        <dbReference type="Rhea" id="RHEA-COMP:10686"/>
        <dbReference type="ChEBI" id="CHEBI:15378"/>
        <dbReference type="ChEBI" id="CHEBI:57692"/>
        <dbReference type="ChEBI" id="CHEBI:58307"/>
        <dbReference type="ChEBI" id="CHEBI:156439"/>
        <dbReference type="ChEBI" id="CHEBI:156440"/>
    </reaction>
    <physiologicalReaction direction="left-to-right" evidence="22">
        <dbReference type="Rhea" id="RHEA:65297"/>
    </physiologicalReaction>
</comment>
<proteinExistence type="inferred from homology"/>
<dbReference type="FunFam" id="2.40.110.10:FF:000001">
    <property type="entry name" value="Acyl-CoA dehydrogenase, mitochondrial"/>
    <property type="match status" value="1"/>
</dbReference>
<evidence type="ECO:0000256" key="11">
    <source>
        <dbReference type="ARBA" id="ARBA00022990"/>
    </source>
</evidence>
<evidence type="ECO:0000256" key="7">
    <source>
        <dbReference type="ARBA" id="ARBA00022630"/>
    </source>
</evidence>
<comment type="catalytic activity">
    <reaction evidence="25">
        <text>(2S)-2-methylbutanoyl-CoA + oxidized [electron-transfer flavoprotein] + H(+) = (2E)-2-methylbut-2-enoyl-CoA + reduced [electron-transfer flavoprotein]</text>
        <dbReference type="Rhea" id="RHEA:48256"/>
        <dbReference type="Rhea" id="RHEA-COMP:10685"/>
        <dbReference type="Rhea" id="RHEA-COMP:10686"/>
        <dbReference type="ChEBI" id="CHEBI:15378"/>
        <dbReference type="ChEBI" id="CHEBI:57337"/>
        <dbReference type="ChEBI" id="CHEBI:57692"/>
        <dbReference type="ChEBI" id="CHEBI:58307"/>
        <dbReference type="ChEBI" id="CHEBI:88166"/>
    </reaction>
    <physiologicalReaction direction="left-to-right" evidence="25">
        <dbReference type="Rhea" id="RHEA:48257"/>
    </physiologicalReaction>
</comment>
<dbReference type="GO" id="GO:0005759">
    <property type="term" value="C:mitochondrial matrix"/>
    <property type="evidence" value="ECO:0007669"/>
    <property type="project" value="UniProtKB-SubCell"/>
</dbReference>
<name>A0A7S4DHU1_9EUKA</name>
<accession>A0A7S4DHU1</accession>
<comment type="catalytic activity">
    <reaction evidence="24">
        <text>hexanoyl-CoA + oxidized [electron-transfer flavoprotein] + H(+) = (2E)-hexenoyl-CoA + reduced [electron-transfer flavoprotein]</text>
        <dbReference type="Rhea" id="RHEA:43464"/>
        <dbReference type="Rhea" id="RHEA-COMP:10685"/>
        <dbReference type="Rhea" id="RHEA-COMP:10686"/>
        <dbReference type="ChEBI" id="CHEBI:15378"/>
        <dbReference type="ChEBI" id="CHEBI:57692"/>
        <dbReference type="ChEBI" id="CHEBI:58307"/>
        <dbReference type="ChEBI" id="CHEBI:62077"/>
        <dbReference type="ChEBI" id="CHEBI:62620"/>
    </reaction>
    <physiologicalReaction direction="left-to-right" evidence="24">
        <dbReference type="Rhea" id="RHEA:43465"/>
    </physiologicalReaction>
</comment>
<dbReference type="Pfam" id="PF02770">
    <property type="entry name" value="Acyl-CoA_dh_M"/>
    <property type="match status" value="1"/>
</dbReference>
<dbReference type="GO" id="GO:0006631">
    <property type="term" value="P:fatty acid metabolic process"/>
    <property type="evidence" value="ECO:0007669"/>
    <property type="project" value="UniProtKB-KW"/>
</dbReference>
<dbReference type="SUPFAM" id="SSF47203">
    <property type="entry name" value="Acyl-CoA dehydrogenase C-terminal domain-like"/>
    <property type="match status" value="1"/>
</dbReference>
<evidence type="ECO:0000256" key="9">
    <source>
        <dbReference type="ARBA" id="ARBA00022832"/>
    </source>
</evidence>
<dbReference type="EMBL" id="HBIV01005494">
    <property type="protein sequence ID" value="CAE0649919.1"/>
    <property type="molecule type" value="Transcribed_RNA"/>
</dbReference>
<evidence type="ECO:0000256" key="23">
    <source>
        <dbReference type="ARBA" id="ARBA00049096"/>
    </source>
</evidence>
<evidence type="ECO:0000256" key="22">
    <source>
        <dbReference type="ARBA" id="ARBA00048592"/>
    </source>
</evidence>
<dbReference type="InterPro" id="IPR037069">
    <property type="entry name" value="AcylCoA_DH/ox_N_sf"/>
</dbReference>
<evidence type="ECO:0000259" key="29">
    <source>
        <dbReference type="Pfam" id="PF02770"/>
    </source>
</evidence>
<dbReference type="InterPro" id="IPR013786">
    <property type="entry name" value="AcylCoA_DH/ox_N"/>
</dbReference>
<dbReference type="InterPro" id="IPR009100">
    <property type="entry name" value="AcylCoA_DH/oxidase_NM_dom_sf"/>
</dbReference>
<dbReference type="PANTHER" id="PTHR43884:SF1">
    <property type="entry name" value="SHORT_BRANCHED CHAIN SPECIFIC ACYL-COA DEHYDROGENASE, MITOCHONDRIAL"/>
    <property type="match status" value="1"/>
</dbReference>
<dbReference type="Gene3D" id="1.20.140.10">
    <property type="entry name" value="Butyryl-CoA Dehydrogenase, subunit A, domain 3"/>
    <property type="match status" value="1"/>
</dbReference>
<dbReference type="Gene3D" id="1.10.540.10">
    <property type="entry name" value="Acyl-CoA dehydrogenase/oxidase, N-terminal domain"/>
    <property type="match status" value="1"/>
</dbReference>
<feature type="domain" description="Acyl-CoA dehydrogenase/oxidase N-terminal" evidence="30">
    <location>
        <begin position="36"/>
        <end position="146"/>
    </location>
</feature>
<keyword evidence="14" id="KW-0496">Mitochondrion</keyword>
<comment type="pathway">
    <text evidence="15">Amino-acid degradation; L-isoleucine degradation.</text>
</comment>
<comment type="catalytic activity">
    <reaction evidence="26">
        <text>2-methylpropanoyl-CoA + oxidized [electron-transfer flavoprotein] + H(+) = 2-methylpropenoyl-CoA + reduced [electron-transfer flavoprotein]</text>
        <dbReference type="Rhea" id="RHEA:44180"/>
        <dbReference type="Rhea" id="RHEA-COMP:10685"/>
        <dbReference type="Rhea" id="RHEA-COMP:10686"/>
        <dbReference type="ChEBI" id="CHEBI:15378"/>
        <dbReference type="ChEBI" id="CHEBI:57338"/>
        <dbReference type="ChEBI" id="CHEBI:57692"/>
        <dbReference type="ChEBI" id="CHEBI:58307"/>
        <dbReference type="ChEBI" id="CHEBI:62500"/>
    </reaction>
    <physiologicalReaction direction="left-to-right" evidence="26">
        <dbReference type="Rhea" id="RHEA:44181"/>
    </physiologicalReaction>
</comment>
<gene>
    <name evidence="31" type="ORF">LGLO00237_LOCUS3943</name>
</gene>
<evidence type="ECO:0000256" key="6">
    <source>
        <dbReference type="ARBA" id="ARBA00022553"/>
    </source>
</evidence>
<dbReference type="PROSITE" id="PS00073">
    <property type="entry name" value="ACYL_COA_DH_2"/>
    <property type="match status" value="1"/>
</dbReference>
<evidence type="ECO:0000256" key="20">
    <source>
        <dbReference type="ARBA" id="ARBA00048235"/>
    </source>
</evidence>
<evidence type="ECO:0000256" key="3">
    <source>
        <dbReference type="ARBA" id="ARBA00005198"/>
    </source>
</evidence>
<comment type="similarity">
    <text evidence="4 27">Belongs to the acyl-CoA dehydrogenase family.</text>
</comment>
<evidence type="ECO:0000259" key="28">
    <source>
        <dbReference type="Pfam" id="PF00441"/>
    </source>
</evidence>
<keyword evidence="6" id="KW-0597">Phosphoprotein</keyword>
<dbReference type="InterPro" id="IPR006089">
    <property type="entry name" value="Acyl-CoA_DH_CS"/>
</dbReference>
<dbReference type="InterPro" id="IPR036250">
    <property type="entry name" value="AcylCo_DH-like_C"/>
</dbReference>
<evidence type="ECO:0000256" key="8">
    <source>
        <dbReference type="ARBA" id="ARBA00022827"/>
    </source>
</evidence>
<feature type="domain" description="Acyl-CoA oxidase/dehydrogenase middle" evidence="29">
    <location>
        <begin position="151"/>
        <end position="246"/>
    </location>
</feature>
<dbReference type="PROSITE" id="PS00072">
    <property type="entry name" value="ACYL_COA_DH_1"/>
    <property type="match status" value="1"/>
</dbReference>
<evidence type="ECO:0000256" key="5">
    <source>
        <dbReference type="ARBA" id="ARBA00011881"/>
    </source>
</evidence>
<dbReference type="InterPro" id="IPR046373">
    <property type="entry name" value="Acyl-CoA_Oxase/DH_mid-dom_sf"/>
</dbReference>
<dbReference type="FunFam" id="1.20.140.10:FF:000002">
    <property type="entry name" value="Acyl-CoA dehydrogenase short/branched chain"/>
    <property type="match status" value="1"/>
</dbReference>
<reference evidence="31" key="1">
    <citation type="submission" date="2021-01" db="EMBL/GenBank/DDBJ databases">
        <authorList>
            <person name="Corre E."/>
            <person name="Pelletier E."/>
            <person name="Niang G."/>
            <person name="Scheremetjew M."/>
            <person name="Finn R."/>
            <person name="Kale V."/>
            <person name="Holt S."/>
            <person name="Cochrane G."/>
            <person name="Meng A."/>
            <person name="Brown T."/>
            <person name="Cohen L."/>
        </authorList>
    </citation>
    <scope>NUCLEOTIDE SEQUENCE</scope>
    <source>
        <strain evidence="31">CCCM811</strain>
    </source>
</reference>
<feature type="domain" description="Acyl-CoA dehydrogenase/oxidase C-terminal" evidence="28">
    <location>
        <begin position="258"/>
        <end position="404"/>
    </location>
</feature>
<comment type="subunit">
    <text evidence="5">Homotetramer.</text>
</comment>
<evidence type="ECO:0000256" key="24">
    <source>
        <dbReference type="ARBA" id="ARBA00049192"/>
    </source>
</evidence>
<dbReference type="FunFam" id="1.10.540.10:FF:000012">
    <property type="entry name" value="Acyl-CoA dehydrogenase short/branched chain"/>
    <property type="match status" value="1"/>
</dbReference>
<evidence type="ECO:0000256" key="26">
    <source>
        <dbReference type="ARBA" id="ARBA00051903"/>
    </source>
</evidence>